<dbReference type="RefSeq" id="WP_006980590.1">
    <property type="nucleotide sequence ID" value="NZ_ABVL01000009.1"/>
</dbReference>
<dbReference type="SUPFAM" id="SSF88659">
    <property type="entry name" value="Sigma3 and sigma4 domains of RNA polymerase sigma factors"/>
    <property type="match status" value="1"/>
</dbReference>
<dbReference type="PANTHER" id="PTHR43133">
    <property type="entry name" value="RNA POLYMERASE ECF-TYPE SIGMA FACTO"/>
    <property type="match status" value="1"/>
</dbReference>
<comment type="caution">
    <text evidence="7">The sequence shown here is derived from an EMBL/GenBank/DDBJ whole genome shotgun (WGS) entry which is preliminary data.</text>
</comment>
<evidence type="ECO:0000313" key="8">
    <source>
        <dbReference type="Proteomes" id="UP000005824"/>
    </source>
</evidence>
<dbReference type="InterPro" id="IPR007627">
    <property type="entry name" value="RNA_pol_sigma70_r2"/>
</dbReference>
<protein>
    <submittedName>
        <fullName evidence="7">RNA polymerase, sigma-24 subunit, ECF subfamily</fullName>
    </submittedName>
</protein>
<keyword evidence="4" id="KW-0804">Transcription</keyword>
<dbReference type="NCBIfam" id="TIGR02937">
    <property type="entry name" value="sigma70-ECF"/>
    <property type="match status" value="1"/>
</dbReference>
<dbReference type="GO" id="GO:0016987">
    <property type="term" value="F:sigma factor activity"/>
    <property type="evidence" value="ECO:0007669"/>
    <property type="project" value="UniProtKB-KW"/>
</dbReference>
<evidence type="ECO:0000313" key="7">
    <source>
        <dbReference type="EMBL" id="EDY19088.1"/>
    </source>
</evidence>
<evidence type="ECO:0000259" key="6">
    <source>
        <dbReference type="Pfam" id="PF08281"/>
    </source>
</evidence>
<dbReference type="EMBL" id="ABVL01000009">
    <property type="protein sequence ID" value="EDY19088.1"/>
    <property type="molecule type" value="Genomic_DNA"/>
</dbReference>
<keyword evidence="3" id="KW-0731">Sigma factor</keyword>
<feature type="domain" description="RNA polymerase sigma factor 70 region 4 type 2" evidence="6">
    <location>
        <begin position="136"/>
        <end position="188"/>
    </location>
</feature>
<dbReference type="InterPro" id="IPR014284">
    <property type="entry name" value="RNA_pol_sigma-70_dom"/>
</dbReference>
<sequence length="200" mass="23079">MKTPSLDIDAASGDYVLMRNLVEHRPEALAKLHSRYHTVLRNVVLQILHDDSDAEDVVQDVFTQLWIKPETYCAEKGKPLGWLLTLSRRRAIDCLRRRHTYRRLTERFECAHRSPHKQAQLELAVDRDACHADLRHYLQKLMCHLPPAQKEVVEKGFFGSMSQRQIAAAMNLPLGTVKTRMELGLRKLAAAMTPFRTQIE</sequence>
<reference evidence="7 8" key="1">
    <citation type="journal article" date="2011" name="J. Bacteriol.">
        <title>Genome sequence of Chthoniobacter flavus Ellin428, an aerobic heterotrophic soil bacterium.</title>
        <authorList>
            <person name="Kant R."/>
            <person name="van Passel M.W."/>
            <person name="Palva A."/>
            <person name="Lucas S."/>
            <person name="Lapidus A."/>
            <person name="Glavina Del Rio T."/>
            <person name="Dalin E."/>
            <person name="Tice H."/>
            <person name="Bruce D."/>
            <person name="Goodwin L."/>
            <person name="Pitluck S."/>
            <person name="Larimer F.W."/>
            <person name="Land M.L."/>
            <person name="Hauser L."/>
            <person name="Sangwan P."/>
            <person name="de Vos W.M."/>
            <person name="Janssen P.H."/>
            <person name="Smidt H."/>
        </authorList>
    </citation>
    <scope>NUCLEOTIDE SEQUENCE [LARGE SCALE GENOMIC DNA]</scope>
    <source>
        <strain evidence="7 8">Ellin428</strain>
    </source>
</reference>
<dbReference type="InterPro" id="IPR013325">
    <property type="entry name" value="RNA_pol_sigma_r2"/>
</dbReference>
<evidence type="ECO:0000259" key="5">
    <source>
        <dbReference type="Pfam" id="PF04542"/>
    </source>
</evidence>
<keyword evidence="8" id="KW-1185">Reference proteome</keyword>
<dbReference type="GO" id="GO:0003677">
    <property type="term" value="F:DNA binding"/>
    <property type="evidence" value="ECO:0007669"/>
    <property type="project" value="InterPro"/>
</dbReference>
<dbReference type="AlphaFoldDB" id="B4D2X7"/>
<dbReference type="InParanoid" id="B4D2X7"/>
<accession>B4D2X7</accession>
<dbReference type="SUPFAM" id="SSF88946">
    <property type="entry name" value="Sigma2 domain of RNA polymerase sigma factors"/>
    <property type="match status" value="1"/>
</dbReference>
<evidence type="ECO:0000256" key="2">
    <source>
        <dbReference type="ARBA" id="ARBA00023015"/>
    </source>
</evidence>
<dbReference type="InterPro" id="IPR013249">
    <property type="entry name" value="RNA_pol_sigma70_r4_t2"/>
</dbReference>
<proteinExistence type="inferred from homology"/>
<dbReference type="Pfam" id="PF04542">
    <property type="entry name" value="Sigma70_r2"/>
    <property type="match status" value="1"/>
</dbReference>
<dbReference type="Gene3D" id="1.10.10.10">
    <property type="entry name" value="Winged helix-like DNA-binding domain superfamily/Winged helix DNA-binding domain"/>
    <property type="match status" value="1"/>
</dbReference>
<evidence type="ECO:0000256" key="3">
    <source>
        <dbReference type="ARBA" id="ARBA00023082"/>
    </source>
</evidence>
<dbReference type="Gene3D" id="1.10.1740.10">
    <property type="match status" value="1"/>
</dbReference>
<feature type="domain" description="RNA polymerase sigma-70 region 2" evidence="5">
    <location>
        <begin position="33"/>
        <end position="98"/>
    </location>
</feature>
<dbReference type="GO" id="GO:0006352">
    <property type="term" value="P:DNA-templated transcription initiation"/>
    <property type="evidence" value="ECO:0007669"/>
    <property type="project" value="InterPro"/>
</dbReference>
<dbReference type="eggNOG" id="COG1595">
    <property type="taxonomic scope" value="Bacteria"/>
</dbReference>
<dbReference type="STRING" id="497964.CfE428DRAFT_3265"/>
<dbReference type="Pfam" id="PF08281">
    <property type="entry name" value="Sigma70_r4_2"/>
    <property type="match status" value="1"/>
</dbReference>
<evidence type="ECO:0000256" key="4">
    <source>
        <dbReference type="ARBA" id="ARBA00023163"/>
    </source>
</evidence>
<dbReference type="InterPro" id="IPR039425">
    <property type="entry name" value="RNA_pol_sigma-70-like"/>
</dbReference>
<comment type="similarity">
    <text evidence="1">Belongs to the sigma-70 factor family. ECF subfamily.</text>
</comment>
<dbReference type="InterPro" id="IPR036388">
    <property type="entry name" value="WH-like_DNA-bd_sf"/>
</dbReference>
<gene>
    <name evidence="7" type="ORF">CfE428DRAFT_3265</name>
</gene>
<evidence type="ECO:0000256" key="1">
    <source>
        <dbReference type="ARBA" id="ARBA00010641"/>
    </source>
</evidence>
<dbReference type="Proteomes" id="UP000005824">
    <property type="component" value="Unassembled WGS sequence"/>
</dbReference>
<dbReference type="InterPro" id="IPR013324">
    <property type="entry name" value="RNA_pol_sigma_r3/r4-like"/>
</dbReference>
<name>B4D2X7_9BACT</name>
<keyword evidence="2" id="KW-0805">Transcription regulation</keyword>
<organism evidence="7 8">
    <name type="scientific">Chthoniobacter flavus Ellin428</name>
    <dbReference type="NCBI Taxonomy" id="497964"/>
    <lineage>
        <taxon>Bacteria</taxon>
        <taxon>Pseudomonadati</taxon>
        <taxon>Verrucomicrobiota</taxon>
        <taxon>Spartobacteria</taxon>
        <taxon>Chthoniobacterales</taxon>
        <taxon>Chthoniobacteraceae</taxon>
        <taxon>Chthoniobacter</taxon>
    </lineage>
</organism>
<dbReference type="PANTHER" id="PTHR43133:SF62">
    <property type="entry name" value="RNA POLYMERASE SIGMA FACTOR SIGZ"/>
    <property type="match status" value="1"/>
</dbReference>